<dbReference type="Proteomes" id="UP001154282">
    <property type="component" value="Unassembled WGS sequence"/>
</dbReference>
<accession>A0AAV0Q5K2</accession>
<comment type="caution">
    <text evidence="2">The sequence shown here is derived from an EMBL/GenBank/DDBJ whole genome shotgun (WGS) entry which is preliminary data.</text>
</comment>
<protein>
    <submittedName>
        <fullName evidence="2">Uncharacterized protein</fullName>
    </submittedName>
</protein>
<evidence type="ECO:0000313" key="2">
    <source>
        <dbReference type="EMBL" id="CAI0540779.1"/>
    </source>
</evidence>
<evidence type="ECO:0000256" key="1">
    <source>
        <dbReference type="SAM" id="SignalP"/>
    </source>
</evidence>
<proteinExistence type="predicted"/>
<gene>
    <name evidence="2" type="ORF">LITE_LOCUS41838</name>
</gene>
<organism evidence="2 3">
    <name type="scientific">Linum tenue</name>
    <dbReference type="NCBI Taxonomy" id="586396"/>
    <lineage>
        <taxon>Eukaryota</taxon>
        <taxon>Viridiplantae</taxon>
        <taxon>Streptophyta</taxon>
        <taxon>Embryophyta</taxon>
        <taxon>Tracheophyta</taxon>
        <taxon>Spermatophyta</taxon>
        <taxon>Magnoliopsida</taxon>
        <taxon>eudicotyledons</taxon>
        <taxon>Gunneridae</taxon>
        <taxon>Pentapetalae</taxon>
        <taxon>rosids</taxon>
        <taxon>fabids</taxon>
        <taxon>Malpighiales</taxon>
        <taxon>Linaceae</taxon>
        <taxon>Linum</taxon>
    </lineage>
</organism>
<dbReference type="AlphaFoldDB" id="A0AAV0Q5K2"/>
<sequence>MEKTTAKFAFLVLLLVFAVGGEKNRVEGANEDTLPCKSFCVPPNCHCSEGSCFCNGVQHSLVAGHLIPTPLENEKRI</sequence>
<evidence type="ECO:0000313" key="3">
    <source>
        <dbReference type="Proteomes" id="UP001154282"/>
    </source>
</evidence>
<dbReference type="EMBL" id="CAMGYJ010000009">
    <property type="protein sequence ID" value="CAI0540779.1"/>
    <property type="molecule type" value="Genomic_DNA"/>
</dbReference>
<keyword evidence="3" id="KW-1185">Reference proteome</keyword>
<feature type="signal peptide" evidence="1">
    <location>
        <begin position="1"/>
        <end position="21"/>
    </location>
</feature>
<keyword evidence="1" id="KW-0732">Signal</keyword>
<reference evidence="2" key="1">
    <citation type="submission" date="2022-08" db="EMBL/GenBank/DDBJ databases">
        <authorList>
            <person name="Gutierrez-Valencia J."/>
        </authorList>
    </citation>
    <scope>NUCLEOTIDE SEQUENCE</scope>
</reference>
<name>A0AAV0Q5K2_9ROSI</name>
<feature type="chain" id="PRO_5043549992" evidence="1">
    <location>
        <begin position="22"/>
        <end position="77"/>
    </location>
</feature>